<evidence type="ECO:0000259" key="8">
    <source>
        <dbReference type="PROSITE" id="PS50928"/>
    </source>
</evidence>
<comment type="similarity">
    <text evidence="7">Belongs to the binding-protein-dependent transport system permease family.</text>
</comment>
<keyword evidence="5 7" id="KW-1133">Transmembrane helix</keyword>
<keyword evidence="6 7" id="KW-0472">Membrane</keyword>
<evidence type="ECO:0000256" key="1">
    <source>
        <dbReference type="ARBA" id="ARBA00004651"/>
    </source>
</evidence>
<keyword evidence="4 7" id="KW-0812">Transmembrane</keyword>
<evidence type="ECO:0000256" key="7">
    <source>
        <dbReference type="RuleBase" id="RU363032"/>
    </source>
</evidence>
<evidence type="ECO:0000256" key="6">
    <source>
        <dbReference type="ARBA" id="ARBA00023136"/>
    </source>
</evidence>
<feature type="transmembrane region" description="Helical" evidence="7">
    <location>
        <begin position="24"/>
        <end position="46"/>
    </location>
</feature>
<keyword evidence="10" id="KW-1185">Reference proteome</keyword>
<keyword evidence="2 7" id="KW-0813">Transport</keyword>
<feature type="transmembrane region" description="Helical" evidence="7">
    <location>
        <begin position="122"/>
        <end position="144"/>
    </location>
</feature>
<feature type="transmembrane region" description="Helical" evidence="7">
    <location>
        <begin position="254"/>
        <end position="274"/>
    </location>
</feature>
<protein>
    <submittedName>
        <fullName evidence="9">Carbohydrate ABC transporter permease</fullName>
    </submittedName>
</protein>
<dbReference type="Pfam" id="PF00528">
    <property type="entry name" value="BPD_transp_1"/>
    <property type="match status" value="1"/>
</dbReference>
<feature type="transmembrane region" description="Helical" evidence="7">
    <location>
        <begin position="195"/>
        <end position="217"/>
    </location>
</feature>
<evidence type="ECO:0000256" key="2">
    <source>
        <dbReference type="ARBA" id="ARBA00022448"/>
    </source>
</evidence>
<evidence type="ECO:0000256" key="5">
    <source>
        <dbReference type="ARBA" id="ARBA00022989"/>
    </source>
</evidence>
<name>A0ABS1BD74_9MICO</name>
<evidence type="ECO:0000256" key="3">
    <source>
        <dbReference type="ARBA" id="ARBA00022475"/>
    </source>
</evidence>
<feature type="transmembrane region" description="Helical" evidence="7">
    <location>
        <begin position="156"/>
        <end position="174"/>
    </location>
</feature>
<dbReference type="EMBL" id="JAEDAJ010000011">
    <property type="protein sequence ID" value="MBK0332589.1"/>
    <property type="molecule type" value="Genomic_DNA"/>
</dbReference>
<feature type="domain" description="ABC transmembrane type-1" evidence="8">
    <location>
        <begin position="85"/>
        <end position="274"/>
    </location>
</feature>
<dbReference type="Gene3D" id="1.10.3720.10">
    <property type="entry name" value="MetI-like"/>
    <property type="match status" value="1"/>
</dbReference>
<dbReference type="CDD" id="cd06261">
    <property type="entry name" value="TM_PBP2"/>
    <property type="match status" value="1"/>
</dbReference>
<dbReference type="InterPro" id="IPR000515">
    <property type="entry name" value="MetI-like"/>
</dbReference>
<dbReference type="RefSeq" id="WP_200503493.1">
    <property type="nucleotide sequence ID" value="NZ_JAEDAJ010000011.1"/>
</dbReference>
<sequence length="290" mass="31680">MTADVTARRAAPAPRRRGIRPGRLISRILICVVGLAFAFPFLWMLATSLKPTDEVFATGTSPLGSRLEWSNYLTAWTAIPFARILVNSFLIALVGAAITVTVSVLSAYAFTRFAFRGRATLFGAFLATMVLPQEVLIIPLYLMMQELGLVNSYPALILPFAFGAFGTFLIRQFLLSLPADYEEAATIDGAGRLRTLVSIIVPLLRAPISVVFVFAFIEYWASFLWPLIIVNDSWMATVPIGLQMFSGERGTDWGPLMAAVTLVVLPSLLIVVLLQKQLQQGVSMGGFGGR</sequence>
<comment type="subcellular location">
    <subcellularLocation>
        <location evidence="1 7">Cell membrane</location>
        <topology evidence="1 7">Multi-pass membrane protein</topology>
    </subcellularLocation>
</comment>
<keyword evidence="3" id="KW-1003">Cell membrane</keyword>
<dbReference type="PROSITE" id="PS50928">
    <property type="entry name" value="ABC_TM1"/>
    <property type="match status" value="1"/>
</dbReference>
<gene>
    <name evidence="9" type="ORF">I8D64_14405</name>
</gene>
<accession>A0ABS1BD74</accession>
<organism evidence="9 10">
    <name type="scientific">Brachybacterium halotolerans</name>
    <dbReference type="NCBI Taxonomy" id="2795215"/>
    <lineage>
        <taxon>Bacteria</taxon>
        <taxon>Bacillati</taxon>
        <taxon>Actinomycetota</taxon>
        <taxon>Actinomycetes</taxon>
        <taxon>Micrococcales</taxon>
        <taxon>Dermabacteraceae</taxon>
        <taxon>Brachybacterium</taxon>
    </lineage>
</organism>
<dbReference type="Proteomes" id="UP000612352">
    <property type="component" value="Unassembled WGS sequence"/>
</dbReference>
<comment type="caution">
    <text evidence="9">The sequence shown here is derived from an EMBL/GenBank/DDBJ whole genome shotgun (WGS) entry which is preliminary data.</text>
</comment>
<feature type="transmembrane region" description="Helical" evidence="7">
    <location>
        <begin position="89"/>
        <end position="110"/>
    </location>
</feature>
<proteinExistence type="inferred from homology"/>
<dbReference type="InterPro" id="IPR035906">
    <property type="entry name" value="MetI-like_sf"/>
</dbReference>
<reference evidence="9 10" key="1">
    <citation type="submission" date="2020-12" db="EMBL/GenBank/DDBJ databases">
        <title>Brachybacterium sp. MASK1Z-5, whole genome shotgun sequence.</title>
        <authorList>
            <person name="Tuo L."/>
        </authorList>
    </citation>
    <scope>NUCLEOTIDE SEQUENCE [LARGE SCALE GENOMIC DNA]</scope>
    <source>
        <strain evidence="9 10">MASK1Z-5</strain>
    </source>
</reference>
<dbReference type="PANTHER" id="PTHR43744:SF12">
    <property type="entry name" value="ABC TRANSPORTER PERMEASE PROTEIN MG189-RELATED"/>
    <property type="match status" value="1"/>
</dbReference>
<evidence type="ECO:0000313" key="10">
    <source>
        <dbReference type="Proteomes" id="UP000612352"/>
    </source>
</evidence>
<evidence type="ECO:0000313" key="9">
    <source>
        <dbReference type="EMBL" id="MBK0332589.1"/>
    </source>
</evidence>
<dbReference type="SUPFAM" id="SSF161098">
    <property type="entry name" value="MetI-like"/>
    <property type="match status" value="1"/>
</dbReference>
<evidence type="ECO:0000256" key="4">
    <source>
        <dbReference type="ARBA" id="ARBA00022692"/>
    </source>
</evidence>
<dbReference type="PANTHER" id="PTHR43744">
    <property type="entry name" value="ABC TRANSPORTER PERMEASE PROTEIN MG189-RELATED-RELATED"/>
    <property type="match status" value="1"/>
</dbReference>